<dbReference type="AlphaFoldDB" id="A0AAV7S3R4"/>
<organism evidence="1 2">
    <name type="scientific">Pleurodeles waltl</name>
    <name type="common">Iberian ribbed newt</name>
    <dbReference type="NCBI Taxonomy" id="8319"/>
    <lineage>
        <taxon>Eukaryota</taxon>
        <taxon>Metazoa</taxon>
        <taxon>Chordata</taxon>
        <taxon>Craniata</taxon>
        <taxon>Vertebrata</taxon>
        <taxon>Euteleostomi</taxon>
        <taxon>Amphibia</taxon>
        <taxon>Batrachia</taxon>
        <taxon>Caudata</taxon>
        <taxon>Salamandroidea</taxon>
        <taxon>Salamandridae</taxon>
        <taxon>Pleurodelinae</taxon>
        <taxon>Pleurodeles</taxon>
    </lineage>
</organism>
<protein>
    <submittedName>
        <fullName evidence="1">Uncharacterized protein</fullName>
    </submittedName>
</protein>
<reference evidence="1" key="1">
    <citation type="journal article" date="2022" name="bioRxiv">
        <title>Sequencing and chromosome-scale assembly of the giantPleurodeles waltlgenome.</title>
        <authorList>
            <person name="Brown T."/>
            <person name="Elewa A."/>
            <person name="Iarovenko S."/>
            <person name="Subramanian E."/>
            <person name="Araus A.J."/>
            <person name="Petzold A."/>
            <person name="Susuki M."/>
            <person name="Suzuki K.-i.T."/>
            <person name="Hayashi T."/>
            <person name="Toyoda A."/>
            <person name="Oliveira C."/>
            <person name="Osipova E."/>
            <person name="Leigh N.D."/>
            <person name="Simon A."/>
            <person name="Yun M.H."/>
        </authorList>
    </citation>
    <scope>NUCLEOTIDE SEQUENCE</scope>
    <source>
        <strain evidence="1">20211129_DDA</strain>
        <tissue evidence="1">Liver</tissue>
    </source>
</reference>
<dbReference type="EMBL" id="JANPWB010000009">
    <property type="protein sequence ID" value="KAJ1157895.1"/>
    <property type="molecule type" value="Genomic_DNA"/>
</dbReference>
<keyword evidence="2" id="KW-1185">Reference proteome</keyword>
<gene>
    <name evidence="1" type="ORF">NDU88_010592</name>
</gene>
<evidence type="ECO:0000313" key="2">
    <source>
        <dbReference type="Proteomes" id="UP001066276"/>
    </source>
</evidence>
<accession>A0AAV7S3R4</accession>
<name>A0AAV7S3R4_PLEWA</name>
<comment type="caution">
    <text evidence="1">The sequence shown here is derived from an EMBL/GenBank/DDBJ whole genome shotgun (WGS) entry which is preliminary data.</text>
</comment>
<dbReference type="Proteomes" id="UP001066276">
    <property type="component" value="Chromosome 5"/>
</dbReference>
<evidence type="ECO:0000313" key="1">
    <source>
        <dbReference type="EMBL" id="KAJ1157895.1"/>
    </source>
</evidence>
<proteinExistence type="predicted"/>
<sequence>MNTRIPVADCRKAATIHGPRGTTIHPIPLPFCEEPAKEDSRLATTSCRSSGLPSLRVSRGLSGLRHYKRMAQTHGPVAERVNEQSYS</sequence>